<dbReference type="InterPro" id="IPR008271">
    <property type="entry name" value="Ser/Thr_kinase_AS"/>
</dbReference>
<dbReference type="InterPro" id="IPR000719">
    <property type="entry name" value="Prot_kinase_dom"/>
</dbReference>
<evidence type="ECO:0000313" key="5">
    <source>
        <dbReference type="EMBL" id="CAE0561406.1"/>
    </source>
</evidence>
<feature type="compositionally biased region" description="Basic and acidic residues" evidence="3">
    <location>
        <begin position="158"/>
        <end position="175"/>
    </location>
</feature>
<dbReference type="PROSITE" id="PS50011">
    <property type="entry name" value="PROTEIN_KINASE_DOM"/>
    <property type="match status" value="1"/>
</dbReference>
<dbReference type="EMBL" id="HBIR01031902">
    <property type="protein sequence ID" value="CAE0561406.1"/>
    <property type="molecule type" value="Transcribed_RNA"/>
</dbReference>
<dbReference type="GO" id="GO:0005886">
    <property type="term" value="C:plasma membrane"/>
    <property type="evidence" value="ECO:0007669"/>
    <property type="project" value="TreeGrafter"/>
</dbReference>
<dbReference type="AlphaFoldDB" id="A0A7S3WJE6"/>
<dbReference type="InterPro" id="IPR020635">
    <property type="entry name" value="Tyr_kinase_cat_dom"/>
</dbReference>
<feature type="domain" description="Protein kinase" evidence="4">
    <location>
        <begin position="1"/>
        <end position="175"/>
    </location>
</feature>
<dbReference type="InterPro" id="IPR001245">
    <property type="entry name" value="Ser-Thr/Tyr_kinase_cat_dom"/>
</dbReference>
<organism evidence="5">
    <name type="scientific">Emiliania huxleyi</name>
    <name type="common">Coccolithophore</name>
    <name type="synonym">Pontosphaera huxleyi</name>
    <dbReference type="NCBI Taxonomy" id="2903"/>
    <lineage>
        <taxon>Eukaryota</taxon>
        <taxon>Haptista</taxon>
        <taxon>Haptophyta</taxon>
        <taxon>Prymnesiophyceae</taxon>
        <taxon>Isochrysidales</taxon>
        <taxon>Noelaerhabdaceae</taxon>
        <taxon>Emiliania</taxon>
    </lineage>
</organism>
<evidence type="ECO:0000256" key="2">
    <source>
        <dbReference type="ARBA" id="ARBA00022840"/>
    </source>
</evidence>
<protein>
    <recommendedName>
        <fullName evidence="4">Protein kinase domain-containing protein</fullName>
    </recommendedName>
</protein>
<dbReference type="PANTHER" id="PTHR27001">
    <property type="entry name" value="OS01G0253100 PROTEIN"/>
    <property type="match status" value="1"/>
</dbReference>
<dbReference type="SMART" id="SM00219">
    <property type="entry name" value="TyrKc"/>
    <property type="match status" value="1"/>
</dbReference>
<evidence type="ECO:0000259" key="4">
    <source>
        <dbReference type="PROSITE" id="PS50011"/>
    </source>
</evidence>
<gene>
    <name evidence="5" type="ORF">EHUX00137_LOCUS24757</name>
</gene>
<evidence type="ECO:0000256" key="3">
    <source>
        <dbReference type="SAM" id="MobiDB-lite"/>
    </source>
</evidence>
<evidence type="ECO:0000256" key="1">
    <source>
        <dbReference type="ARBA" id="ARBA00022741"/>
    </source>
</evidence>
<name>A0A7S3WJE6_EMIHU</name>
<sequence>MTRDYPETCREYLKVGTQSLSSNQSPDFADLQREVALLQRCSHAHLLPLLGCCLERTAPCLIFPLCVGGSLQARLHPSACEHWTSLQRLGFSTVPPPLSWRQRLQVVQEALEALSYLHTPTSTKPRIVHRDVKPANILLDANLHARLADTGFAKATRQHADATRQHADERLTNEH</sequence>
<dbReference type="GO" id="GO:0005524">
    <property type="term" value="F:ATP binding"/>
    <property type="evidence" value="ECO:0007669"/>
    <property type="project" value="UniProtKB-KW"/>
</dbReference>
<feature type="region of interest" description="Disordered" evidence="3">
    <location>
        <begin position="156"/>
        <end position="175"/>
    </location>
</feature>
<keyword evidence="1" id="KW-0547">Nucleotide-binding</keyword>
<dbReference type="PROSITE" id="PS00108">
    <property type="entry name" value="PROTEIN_KINASE_ST"/>
    <property type="match status" value="1"/>
</dbReference>
<proteinExistence type="predicted"/>
<keyword evidence="2" id="KW-0067">ATP-binding</keyword>
<accession>A0A7S3WJE6</accession>
<reference evidence="5" key="1">
    <citation type="submission" date="2021-01" db="EMBL/GenBank/DDBJ databases">
        <authorList>
            <person name="Corre E."/>
            <person name="Pelletier E."/>
            <person name="Niang G."/>
            <person name="Scheremetjew M."/>
            <person name="Finn R."/>
            <person name="Kale V."/>
            <person name="Holt S."/>
            <person name="Cochrane G."/>
            <person name="Meng A."/>
            <person name="Brown T."/>
            <person name="Cohen L."/>
        </authorList>
    </citation>
    <scope>NUCLEOTIDE SEQUENCE</scope>
    <source>
        <strain evidence="5">379</strain>
    </source>
</reference>
<dbReference type="Gene3D" id="1.10.510.10">
    <property type="entry name" value="Transferase(Phosphotransferase) domain 1"/>
    <property type="match status" value="1"/>
</dbReference>
<dbReference type="InterPro" id="IPR011009">
    <property type="entry name" value="Kinase-like_dom_sf"/>
</dbReference>
<dbReference type="SUPFAM" id="SSF56112">
    <property type="entry name" value="Protein kinase-like (PK-like)"/>
    <property type="match status" value="1"/>
</dbReference>
<dbReference type="PANTHER" id="PTHR27001:SF931">
    <property type="entry name" value="OS11G0664100 PROTEIN"/>
    <property type="match status" value="1"/>
</dbReference>
<dbReference type="Pfam" id="PF07714">
    <property type="entry name" value="PK_Tyr_Ser-Thr"/>
    <property type="match status" value="1"/>
</dbReference>
<dbReference type="GO" id="GO:0004713">
    <property type="term" value="F:protein tyrosine kinase activity"/>
    <property type="evidence" value="ECO:0007669"/>
    <property type="project" value="InterPro"/>
</dbReference>